<dbReference type="SUPFAM" id="SSF53383">
    <property type="entry name" value="PLP-dependent transferases"/>
    <property type="match status" value="1"/>
</dbReference>
<dbReference type="RefSeq" id="WP_209590201.1">
    <property type="nucleotide sequence ID" value="NZ_JAGGMV010000001.1"/>
</dbReference>
<dbReference type="PANTHER" id="PTHR13693">
    <property type="entry name" value="CLASS II AMINOTRANSFERASE/8-AMINO-7-OXONONANOATE SYNTHASE"/>
    <property type="match status" value="1"/>
</dbReference>
<name>A0A8J7USN2_METVO</name>
<dbReference type="Proteomes" id="UP000740329">
    <property type="component" value="Unassembled WGS sequence"/>
</dbReference>
<evidence type="ECO:0000313" key="7">
    <source>
        <dbReference type="Proteomes" id="UP000740329"/>
    </source>
</evidence>
<dbReference type="InterPro" id="IPR015421">
    <property type="entry name" value="PyrdxlP-dep_Trfase_major"/>
</dbReference>
<dbReference type="Pfam" id="PF00155">
    <property type="entry name" value="Aminotran_1_2"/>
    <property type="match status" value="1"/>
</dbReference>
<dbReference type="InterPro" id="IPR015424">
    <property type="entry name" value="PyrdxlP-dep_Trfase"/>
</dbReference>
<dbReference type="Gene3D" id="3.90.1150.10">
    <property type="entry name" value="Aspartate Aminotransferase, domain 1"/>
    <property type="match status" value="1"/>
</dbReference>
<dbReference type="InterPro" id="IPR004839">
    <property type="entry name" value="Aminotransferase_I/II_large"/>
</dbReference>
<reference evidence="6" key="1">
    <citation type="submission" date="2021-03" db="EMBL/GenBank/DDBJ databases">
        <title>Genomic Encyclopedia of Type Strains, Phase IV (KMG-V): Genome sequencing to study the core and pangenomes of soil and plant-associated prokaryotes.</title>
        <authorList>
            <person name="Whitman W."/>
        </authorList>
    </citation>
    <scope>NUCLEOTIDE SEQUENCE</scope>
    <source>
        <strain evidence="6">C4</strain>
    </source>
</reference>
<evidence type="ECO:0000256" key="3">
    <source>
        <dbReference type="ARBA" id="ARBA00022679"/>
    </source>
</evidence>
<sequence length="390" mass="43832">MLKNRINLELDEIKRNNLYRSFKNFYTPNCERKFKISKNISKNFSSNDYLCLSSNEEILNAIKDALKYGSGSTGSRLTSGNINHEKLENTISEFKGTDSSLVYSSGYATNLGVISALCSKKDLILSDSLNHASIIDGCKLSNAKKIVYPHCDVEFIKKILEDEKFLKGNQFENIFIITDGVFSMDGDIAPIDELFKLCKDYNCTLIIDDAHGTGVLGKKGKGSLEHFKIKANENIIQIGTLSKANGLVGGYVTGYSELIDYLINKSRSFIYSTSLPPYVIAGATKSFELIENRNYVSKLQKNILVSNKIFSDIKNINFDNNHKTPIYPLLFGKNTMDMSNYLYNAGYQCIGIRYPTVAKGSERIRVSITSCHEKEDIINLKDKISKYIEN</sequence>
<dbReference type="PANTHER" id="PTHR13693:SF77">
    <property type="entry name" value="8-AMINO-7-OXONONANOATE SYNTHASE"/>
    <property type="match status" value="1"/>
</dbReference>
<dbReference type="GO" id="GO:0030170">
    <property type="term" value="F:pyridoxal phosphate binding"/>
    <property type="evidence" value="ECO:0007669"/>
    <property type="project" value="InterPro"/>
</dbReference>
<evidence type="ECO:0000256" key="2">
    <source>
        <dbReference type="ARBA" id="ARBA00010008"/>
    </source>
</evidence>
<dbReference type="AlphaFoldDB" id="A0A8J7USN2"/>
<accession>A0A8J7USN2</accession>
<dbReference type="GO" id="GO:0008710">
    <property type="term" value="F:8-amino-7-oxononanoate synthase activity"/>
    <property type="evidence" value="ECO:0007669"/>
    <property type="project" value="UniProtKB-EC"/>
</dbReference>
<keyword evidence="4" id="KW-0663">Pyridoxal phosphate</keyword>
<dbReference type="EC" id="2.3.1.47" evidence="6"/>
<dbReference type="InterPro" id="IPR050087">
    <property type="entry name" value="AON_synthase_class-II"/>
</dbReference>
<comment type="cofactor">
    <cofactor evidence="1">
        <name>pyridoxal 5'-phosphate</name>
        <dbReference type="ChEBI" id="CHEBI:597326"/>
    </cofactor>
</comment>
<dbReference type="EMBL" id="JAGGMV010000001">
    <property type="protein sequence ID" value="MBP2200829.1"/>
    <property type="molecule type" value="Genomic_DNA"/>
</dbReference>
<dbReference type="InterPro" id="IPR015422">
    <property type="entry name" value="PyrdxlP-dep_Trfase_small"/>
</dbReference>
<evidence type="ECO:0000313" key="6">
    <source>
        <dbReference type="EMBL" id="MBP2200829.1"/>
    </source>
</evidence>
<feature type="domain" description="Aminotransferase class I/classII large" evidence="5">
    <location>
        <begin position="43"/>
        <end position="381"/>
    </location>
</feature>
<dbReference type="CDD" id="cd06454">
    <property type="entry name" value="KBL_like"/>
    <property type="match status" value="1"/>
</dbReference>
<organism evidence="6 7">
    <name type="scientific">Methanococcus voltae</name>
    <dbReference type="NCBI Taxonomy" id="2188"/>
    <lineage>
        <taxon>Archaea</taxon>
        <taxon>Methanobacteriati</taxon>
        <taxon>Methanobacteriota</taxon>
        <taxon>Methanomada group</taxon>
        <taxon>Methanococci</taxon>
        <taxon>Methanococcales</taxon>
        <taxon>Methanococcaceae</taxon>
        <taxon>Methanococcus</taxon>
    </lineage>
</organism>
<keyword evidence="3 6" id="KW-0808">Transferase</keyword>
<comment type="caution">
    <text evidence="6">The sequence shown here is derived from an EMBL/GenBank/DDBJ whole genome shotgun (WGS) entry which is preliminary data.</text>
</comment>
<keyword evidence="6" id="KW-0012">Acyltransferase</keyword>
<proteinExistence type="inferred from homology"/>
<evidence type="ECO:0000256" key="1">
    <source>
        <dbReference type="ARBA" id="ARBA00001933"/>
    </source>
</evidence>
<dbReference type="Gene3D" id="3.40.640.10">
    <property type="entry name" value="Type I PLP-dependent aspartate aminotransferase-like (Major domain)"/>
    <property type="match status" value="1"/>
</dbReference>
<gene>
    <name evidence="6" type="ORF">J3E07_000227</name>
</gene>
<evidence type="ECO:0000259" key="5">
    <source>
        <dbReference type="Pfam" id="PF00155"/>
    </source>
</evidence>
<evidence type="ECO:0000256" key="4">
    <source>
        <dbReference type="ARBA" id="ARBA00022898"/>
    </source>
</evidence>
<comment type="similarity">
    <text evidence="2">Belongs to the class-II pyridoxal-phosphate-dependent aminotransferase family. BioF subfamily.</text>
</comment>
<protein>
    <submittedName>
        <fullName evidence="6">8-amino-7-oxononanoate synthase</fullName>
        <ecNumber evidence="6">2.3.1.47</ecNumber>
    </submittedName>
</protein>